<sequence>MAHLPVFPAGASEAGRIVTYQKAGTSNHNKLPSWALDVALLQPDGSVKWDAGALLLFSRLMLAANARVVWGGDWDHDGCTDDQQLHDWPHFELTG</sequence>
<gene>
    <name evidence="1" type="ORF">IC235_11185</name>
</gene>
<protein>
    <recommendedName>
        <fullName evidence="3">M15 family peptidase</fullName>
    </recommendedName>
</protein>
<dbReference type="RefSeq" id="WP_191005269.1">
    <property type="nucleotide sequence ID" value="NZ_JACXAD010000011.1"/>
</dbReference>
<evidence type="ECO:0000313" key="1">
    <source>
        <dbReference type="EMBL" id="MBD2768453.1"/>
    </source>
</evidence>
<dbReference type="Gene3D" id="3.30.1380.10">
    <property type="match status" value="1"/>
</dbReference>
<dbReference type="Proteomes" id="UP000612233">
    <property type="component" value="Unassembled WGS sequence"/>
</dbReference>
<organism evidence="1 2">
    <name type="scientific">Hymenobacter montanus</name>
    <dbReference type="NCBI Taxonomy" id="2771359"/>
    <lineage>
        <taxon>Bacteria</taxon>
        <taxon>Pseudomonadati</taxon>
        <taxon>Bacteroidota</taxon>
        <taxon>Cytophagia</taxon>
        <taxon>Cytophagales</taxon>
        <taxon>Hymenobacteraceae</taxon>
        <taxon>Hymenobacter</taxon>
    </lineage>
</organism>
<proteinExistence type="predicted"/>
<dbReference type="InterPro" id="IPR009045">
    <property type="entry name" value="Zn_M74/Hedgehog-like"/>
</dbReference>
<dbReference type="SUPFAM" id="SSF55166">
    <property type="entry name" value="Hedgehog/DD-peptidase"/>
    <property type="match status" value="1"/>
</dbReference>
<evidence type="ECO:0000313" key="2">
    <source>
        <dbReference type="Proteomes" id="UP000612233"/>
    </source>
</evidence>
<dbReference type="EMBL" id="JACXAD010000011">
    <property type="protein sequence ID" value="MBD2768453.1"/>
    <property type="molecule type" value="Genomic_DNA"/>
</dbReference>
<reference evidence="1" key="1">
    <citation type="submission" date="2020-09" db="EMBL/GenBank/DDBJ databases">
        <authorList>
            <person name="Kim M.K."/>
        </authorList>
    </citation>
    <scope>NUCLEOTIDE SEQUENCE</scope>
    <source>
        <strain evidence="1">BT664</strain>
    </source>
</reference>
<comment type="caution">
    <text evidence="1">The sequence shown here is derived from an EMBL/GenBank/DDBJ whole genome shotgun (WGS) entry which is preliminary data.</text>
</comment>
<name>A0A927BE61_9BACT</name>
<accession>A0A927BE61</accession>
<evidence type="ECO:0008006" key="3">
    <source>
        <dbReference type="Google" id="ProtNLM"/>
    </source>
</evidence>
<dbReference type="AlphaFoldDB" id="A0A927BE61"/>
<keyword evidence="2" id="KW-1185">Reference proteome</keyword>